<feature type="transmembrane region" description="Helical" evidence="6">
    <location>
        <begin position="392"/>
        <end position="413"/>
    </location>
</feature>
<keyword evidence="3 6" id="KW-0812">Transmembrane</keyword>
<proteinExistence type="predicted"/>
<dbReference type="PROSITE" id="PS50850">
    <property type="entry name" value="MFS"/>
    <property type="match status" value="1"/>
</dbReference>
<gene>
    <name evidence="8" type="ORF">ENSA5_43970</name>
</gene>
<organism evidence="8 9">
    <name type="scientific">Enhygromyxa salina</name>
    <dbReference type="NCBI Taxonomy" id="215803"/>
    <lineage>
        <taxon>Bacteria</taxon>
        <taxon>Pseudomonadati</taxon>
        <taxon>Myxococcota</taxon>
        <taxon>Polyangia</taxon>
        <taxon>Nannocystales</taxon>
        <taxon>Nannocystaceae</taxon>
        <taxon>Enhygromyxa</taxon>
    </lineage>
</organism>
<evidence type="ECO:0000256" key="4">
    <source>
        <dbReference type="ARBA" id="ARBA00022989"/>
    </source>
</evidence>
<evidence type="ECO:0000256" key="1">
    <source>
        <dbReference type="ARBA" id="ARBA00004141"/>
    </source>
</evidence>
<keyword evidence="9" id="KW-1185">Reference proteome</keyword>
<feature type="transmembrane region" description="Helical" evidence="6">
    <location>
        <begin position="268"/>
        <end position="292"/>
    </location>
</feature>
<dbReference type="InterPro" id="IPR036259">
    <property type="entry name" value="MFS_trans_sf"/>
</dbReference>
<accession>A0A2S9XKG3</accession>
<feature type="transmembrane region" description="Helical" evidence="6">
    <location>
        <begin position="40"/>
        <end position="65"/>
    </location>
</feature>
<dbReference type="Proteomes" id="UP000237968">
    <property type="component" value="Unassembled WGS sequence"/>
</dbReference>
<feature type="transmembrane region" description="Helical" evidence="6">
    <location>
        <begin position="86"/>
        <end position="105"/>
    </location>
</feature>
<evidence type="ECO:0000313" key="8">
    <source>
        <dbReference type="EMBL" id="PRP93220.1"/>
    </source>
</evidence>
<dbReference type="RefSeq" id="WP_258182963.1">
    <property type="nucleotide sequence ID" value="NZ_PVNK01000189.1"/>
</dbReference>
<keyword evidence="5 6" id="KW-0472">Membrane</keyword>
<dbReference type="GO" id="GO:0022857">
    <property type="term" value="F:transmembrane transporter activity"/>
    <property type="evidence" value="ECO:0007669"/>
    <property type="project" value="InterPro"/>
</dbReference>
<dbReference type="Gene3D" id="1.20.1250.20">
    <property type="entry name" value="MFS general substrate transporter like domains"/>
    <property type="match status" value="2"/>
</dbReference>
<dbReference type="InterPro" id="IPR011701">
    <property type="entry name" value="MFS"/>
</dbReference>
<sequence length="426" mass="44573">MATGGPKPPAQKPLAARLGILSVFYLVQGLPFGFQAKALPVYLATHGLSLTHIGFAGAVSAPWLLKPLWAPLVDRFGSARFGRRRSWIVPLQAALASTCLGLAFVPAEALLLFLAMIALTNLFAATMDIAVDGLAIDMLAPEELGWGNIAQVVAYKVGMQIGGGILLWASQWIGWRGLFEAMSALIFVALIVTLIWRERGTAPSPSESPPAARASVRAMLSTLYKALASPGGLALLAVVATYKIGESVSDAMFEPFLVRYASWGEARIGLILGVYCMFFSLAGSFLGGWLATRVGIYRALVGFAIARTLSIGAIVWLASLAPGAIGDTEVVLAKGLEELAGGGLTTAMFAFMMSRVDRRIGATHYTLLAGVEVLGKAPGGLLSGVLADALGFVGTFATGLGISLVCLPLLALVRQRPSARPDSASA</sequence>
<evidence type="ECO:0000313" key="9">
    <source>
        <dbReference type="Proteomes" id="UP000237968"/>
    </source>
</evidence>
<dbReference type="PANTHER" id="PTHR12778">
    <property type="entry name" value="SOLUTE CARRIER FAMILY 33 ACETYL-COA TRANSPORTER -RELATED"/>
    <property type="match status" value="1"/>
</dbReference>
<dbReference type="CDD" id="cd17485">
    <property type="entry name" value="MFS_MFSD3"/>
    <property type="match status" value="1"/>
</dbReference>
<feature type="transmembrane region" description="Helical" evidence="6">
    <location>
        <begin position="177"/>
        <end position="196"/>
    </location>
</feature>
<keyword evidence="2" id="KW-0813">Transport</keyword>
<dbReference type="InterPro" id="IPR020846">
    <property type="entry name" value="MFS_dom"/>
</dbReference>
<dbReference type="PANTHER" id="PTHR12778:SF10">
    <property type="entry name" value="MAJOR FACILITATOR SUPERFAMILY DOMAIN-CONTAINING PROTEIN 3"/>
    <property type="match status" value="1"/>
</dbReference>
<protein>
    <submittedName>
        <fullName evidence="8">Muropeptide transporter</fullName>
    </submittedName>
</protein>
<evidence type="ECO:0000256" key="3">
    <source>
        <dbReference type="ARBA" id="ARBA00022692"/>
    </source>
</evidence>
<name>A0A2S9XKG3_9BACT</name>
<dbReference type="SUPFAM" id="SSF103473">
    <property type="entry name" value="MFS general substrate transporter"/>
    <property type="match status" value="1"/>
</dbReference>
<feature type="transmembrane region" description="Helical" evidence="6">
    <location>
        <begin position="299"/>
        <end position="319"/>
    </location>
</feature>
<feature type="transmembrane region" description="Helical" evidence="6">
    <location>
        <begin position="14"/>
        <end position="34"/>
    </location>
</feature>
<evidence type="ECO:0000259" key="7">
    <source>
        <dbReference type="PROSITE" id="PS50850"/>
    </source>
</evidence>
<evidence type="ECO:0000256" key="5">
    <source>
        <dbReference type="ARBA" id="ARBA00023136"/>
    </source>
</evidence>
<feature type="domain" description="Major facilitator superfamily (MFS) profile" evidence="7">
    <location>
        <begin position="17"/>
        <end position="418"/>
    </location>
</feature>
<dbReference type="EMBL" id="PVNK01000189">
    <property type="protein sequence ID" value="PRP93220.1"/>
    <property type="molecule type" value="Genomic_DNA"/>
</dbReference>
<feature type="transmembrane region" description="Helical" evidence="6">
    <location>
        <begin position="223"/>
        <end position="242"/>
    </location>
</feature>
<evidence type="ECO:0000256" key="2">
    <source>
        <dbReference type="ARBA" id="ARBA00022448"/>
    </source>
</evidence>
<dbReference type="AlphaFoldDB" id="A0A2S9XKG3"/>
<evidence type="ECO:0000256" key="6">
    <source>
        <dbReference type="SAM" id="Phobius"/>
    </source>
</evidence>
<reference evidence="8 9" key="1">
    <citation type="submission" date="2018-03" db="EMBL/GenBank/DDBJ databases">
        <title>Draft Genome Sequences of the Obligatory Marine Myxobacteria Enhygromyxa salina SWB005.</title>
        <authorList>
            <person name="Poehlein A."/>
            <person name="Moghaddam J.A."/>
            <person name="Harms H."/>
            <person name="Alanjari M."/>
            <person name="Koenig G.M."/>
            <person name="Daniel R."/>
            <person name="Schaeberle T.F."/>
        </authorList>
    </citation>
    <scope>NUCLEOTIDE SEQUENCE [LARGE SCALE GENOMIC DNA]</scope>
    <source>
        <strain evidence="8 9">SWB005</strain>
    </source>
</reference>
<dbReference type="InterPro" id="IPR004752">
    <property type="entry name" value="AmpG_permease/AT-1"/>
</dbReference>
<comment type="caution">
    <text evidence="8">The sequence shown here is derived from an EMBL/GenBank/DDBJ whole genome shotgun (WGS) entry which is preliminary data.</text>
</comment>
<dbReference type="Pfam" id="PF07690">
    <property type="entry name" value="MFS_1"/>
    <property type="match status" value="1"/>
</dbReference>
<dbReference type="GO" id="GO:0016020">
    <property type="term" value="C:membrane"/>
    <property type="evidence" value="ECO:0007669"/>
    <property type="project" value="UniProtKB-SubCell"/>
</dbReference>
<comment type="subcellular location">
    <subcellularLocation>
        <location evidence="1">Membrane</location>
        <topology evidence="1">Multi-pass membrane protein</topology>
    </subcellularLocation>
</comment>
<keyword evidence="4 6" id="KW-1133">Transmembrane helix</keyword>